<dbReference type="InterPro" id="IPR025161">
    <property type="entry name" value="IS402-like_dom"/>
</dbReference>
<dbReference type="Pfam" id="PF13340">
    <property type="entry name" value="DUF4096"/>
    <property type="match status" value="1"/>
</dbReference>
<organism evidence="2 3">
    <name type="scientific">Pseudomonas hunanensis</name>
    <dbReference type="NCBI Taxonomy" id="1247546"/>
    <lineage>
        <taxon>Bacteria</taxon>
        <taxon>Pseudomonadati</taxon>
        <taxon>Pseudomonadota</taxon>
        <taxon>Gammaproteobacteria</taxon>
        <taxon>Pseudomonadales</taxon>
        <taxon>Pseudomonadaceae</taxon>
        <taxon>Pseudomonas</taxon>
    </lineage>
</organism>
<gene>
    <name evidence="2" type="ORF">DM819_08385</name>
</gene>
<feature type="domain" description="Insertion element IS402-like" evidence="1">
    <location>
        <begin position="2"/>
        <end position="43"/>
    </location>
</feature>
<dbReference type="AlphaFoldDB" id="A0ABD6N6Q9"/>
<name>A0ABD6N6Q9_9PSED</name>
<protein>
    <recommendedName>
        <fullName evidence="1">Insertion element IS402-like domain-containing protein</fullName>
    </recommendedName>
</protein>
<reference evidence="2 3" key="1">
    <citation type="submission" date="2018-06" db="EMBL/GenBank/DDBJ databases">
        <title>Bacteria isolated from soil of Wuhan.</title>
        <authorList>
            <person name="Xiang W."/>
            <person name="Huang C."/>
        </authorList>
    </citation>
    <scope>NUCLEOTIDE SEQUENCE [LARGE SCALE GENOMIC DNA]</scope>
    <source>
        <strain evidence="3">xwS4</strain>
    </source>
</reference>
<sequence length="46" mass="5679">MSDRLTPDGVFWLLCSDAAKRDIRERFSPWSTVYQWFRGWRNQRPF</sequence>
<evidence type="ECO:0000259" key="1">
    <source>
        <dbReference type="Pfam" id="PF13340"/>
    </source>
</evidence>
<evidence type="ECO:0000313" key="3">
    <source>
        <dbReference type="Proteomes" id="UP000704738"/>
    </source>
</evidence>
<proteinExistence type="predicted"/>
<dbReference type="EMBL" id="QJRE01000098">
    <property type="protein sequence ID" value="NWL45877.1"/>
    <property type="molecule type" value="Genomic_DNA"/>
</dbReference>
<evidence type="ECO:0000313" key="2">
    <source>
        <dbReference type="EMBL" id="NWL45877.1"/>
    </source>
</evidence>
<comment type="caution">
    <text evidence="2">The sequence shown here is derived from an EMBL/GenBank/DDBJ whole genome shotgun (WGS) entry which is preliminary data.</text>
</comment>
<accession>A0ABD6N6Q9</accession>
<dbReference type="Proteomes" id="UP000704738">
    <property type="component" value="Unassembled WGS sequence"/>
</dbReference>